<feature type="active site" description="Proton donor; for dehydratase activity" evidence="4">
    <location>
        <position position="307"/>
    </location>
</feature>
<comment type="pathway">
    <text evidence="1">Antibiotic biosynthesis.</text>
</comment>
<gene>
    <name evidence="6" type="ORF">DQ392_31305</name>
</gene>
<feature type="region of interest" description="N-terminal hotdog fold" evidence="4">
    <location>
        <begin position="97"/>
        <end position="225"/>
    </location>
</feature>
<dbReference type="PANTHER" id="PTHR43775:SF37">
    <property type="entry name" value="SI:DKEY-61P9.11"/>
    <property type="match status" value="1"/>
</dbReference>
<dbReference type="InterPro" id="IPR042104">
    <property type="entry name" value="PKS_dehydratase_sf"/>
</dbReference>
<dbReference type="InterPro" id="IPR049551">
    <property type="entry name" value="PKS_DH_C"/>
</dbReference>
<dbReference type="GO" id="GO:0004312">
    <property type="term" value="F:fatty acid synthase activity"/>
    <property type="evidence" value="ECO:0007669"/>
    <property type="project" value="TreeGrafter"/>
</dbReference>
<dbReference type="InterPro" id="IPR020807">
    <property type="entry name" value="PKS_DH"/>
</dbReference>
<dbReference type="EMBL" id="QOIM01000048">
    <property type="protein sequence ID" value="RCG13692.1"/>
    <property type="molecule type" value="Genomic_DNA"/>
</dbReference>
<dbReference type="InterPro" id="IPR049900">
    <property type="entry name" value="PKS_mFAS_DH"/>
</dbReference>
<dbReference type="InterPro" id="IPR055123">
    <property type="entry name" value="SpnB-like_Rossmann"/>
</dbReference>
<protein>
    <submittedName>
        <fullName evidence="6">Polyketide synthase</fullName>
    </submittedName>
</protein>
<comment type="caution">
    <text evidence="6">The sequence shown here is derived from an EMBL/GenBank/DDBJ whole genome shotgun (WGS) entry which is preliminary data.</text>
</comment>
<evidence type="ECO:0000313" key="6">
    <source>
        <dbReference type="EMBL" id="RCG13692.1"/>
    </source>
</evidence>
<dbReference type="Pfam" id="PF21089">
    <property type="entry name" value="PKS_DH_N"/>
    <property type="match status" value="1"/>
</dbReference>
<evidence type="ECO:0000256" key="1">
    <source>
        <dbReference type="ARBA" id="ARBA00004792"/>
    </source>
</evidence>
<dbReference type="PANTHER" id="PTHR43775">
    <property type="entry name" value="FATTY ACID SYNTHASE"/>
    <property type="match status" value="1"/>
</dbReference>
<reference evidence="6 7" key="1">
    <citation type="submission" date="2018-06" db="EMBL/GenBank/DDBJ databases">
        <title>Streptomyces reniochalinae sp. nov. and Streptomyces diacarnus sp. nov. from marine sponges.</title>
        <authorList>
            <person name="Li L."/>
        </authorList>
    </citation>
    <scope>NUCLEOTIDE SEQUENCE [LARGE SCALE GENOMIC DNA]</scope>
    <source>
        <strain evidence="6 7">LHW50302</strain>
    </source>
</reference>
<dbReference type="InterPro" id="IPR050091">
    <property type="entry name" value="PKS_NRPS_Biosynth_Enz"/>
</dbReference>
<evidence type="ECO:0000313" key="7">
    <source>
        <dbReference type="Proteomes" id="UP000253507"/>
    </source>
</evidence>
<dbReference type="Gene3D" id="3.10.129.110">
    <property type="entry name" value="Polyketide synthase dehydratase"/>
    <property type="match status" value="1"/>
</dbReference>
<dbReference type="Gene3D" id="3.40.50.11460">
    <property type="match status" value="1"/>
</dbReference>
<evidence type="ECO:0000256" key="3">
    <source>
        <dbReference type="ARBA" id="ARBA00022553"/>
    </source>
</evidence>
<evidence type="ECO:0000259" key="5">
    <source>
        <dbReference type="PROSITE" id="PS52019"/>
    </source>
</evidence>
<keyword evidence="2" id="KW-0596">Phosphopantetheine</keyword>
<dbReference type="InterPro" id="IPR049552">
    <property type="entry name" value="PKS_DH_N"/>
</dbReference>
<dbReference type="InterPro" id="IPR001227">
    <property type="entry name" value="Ac_transferase_dom_sf"/>
</dbReference>
<feature type="active site" description="Proton acceptor; for dehydratase activity" evidence="4">
    <location>
        <position position="128"/>
    </location>
</feature>
<dbReference type="Pfam" id="PF14765">
    <property type="entry name" value="PS-DH"/>
    <property type="match status" value="1"/>
</dbReference>
<dbReference type="InterPro" id="IPR036291">
    <property type="entry name" value="NAD(P)-bd_dom_sf"/>
</dbReference>
<dbReference type="AlphaFoldDB" id="A0A367E7F9"/>
<dbReference type="SUPFAM" id="SSF51735">
    <property type="entry name" value="NAD(P)-binding Rossmann-fold domains"/>
    <property type="match status" value="1"/>
</dbReference>
<sequence>AIEDIVEQHPGRPEATVTGSLQRDQGDLRQMLTSAAQLWAHGTDVTWPTPAAPATLGTSLTEHVELPTYPFQRQSYWATHTTGTTDATTLGLTATAHPLLGALTELPDGGHLFTGSVSLDTQPWLADHAIADMVLLPGTAFLELALHACTELGCAEIEELTVGTALVVPEQATVQLQVTVEAPDESGCRAMSIRSQPLAADKQSHEPSVWTTHATGTLAVGSEEELDTDCAETAGRLDVWPPAQATACDVDQLYDWFAGLGYEYGPLFRGLHSAWRTEHQTYGDAHLPDEAEGKQDKPFHVHPALFDAALHAGALRSLHPHDASVDVGHASGGTGEIRLPFAWRRVRPLGAGDGTGAGALAGATSLRVRLTHLSEESFAVLLADETGAPLVQVESLTTRPLSSDQLSKAAAAALQAAPYQLEWAPLTGEAAGEEASAASWAVLEAGADLSQTSEELPVTRYADLATLLDDVSAGAPVPDTVMTVCADTGLNTQDDCQGSVAHRAHVLAEQVLGLVRGWLSEERLGGSRLVLVTRGAVAAGVGEGVADVAAATCWGLVRSAQSESPGRLVLVDAEPGGGPVSWASIQSAVGAAVVAGESQVALRGDRVLVPRLAKTGETAASPADSGLWGLGAGGTVLVTGGTGVLGAAT</sequence>
<dbReference type="GO" id="GO:0006633">
    <property type="term" value="P:fatty acid biosynthetic process"/>
    <property type="evidence" value="ECO:0007669"/>
    <property type="project" value="TreeGrafter"/>
</dbReference>
<dbReference type="PROSITE" id="PS52019">
    <property type="entry name" value="PKS_MFAS_DH"/>
    <property type="match status" value="1"/>
</dbReference>
<dbReference type="Proteomes" id="UP000253507">
    <property type="component" value="Unassembled WGS sequence"/>
</dbReference>
<evidence type="ECO:0000256" key="4">
    <source>
        <dbReference type="PROSITE-ProRule" id="PRU01363"/>
    </source>
</evidence>
<accession>A0A367E7F9</accession>
<evidence type="ECO:0000256" key="2">
    <source>
        <dbReference type="ARBA" id="ARBA00022450"/>
    </source>
</evidence>
<dbReference type="RefSeq" id="WP_181856649.1">
    <property type="nucleotide sequence ID" value="NZ_QOIM01000048.1"/>
</dbReference>
<feature type="domain" description="PKS/mFAS DH" evidence="5">
    <location>
        <begin position="97"/>
        <end position="407"/>
    </location>
</feature>
<feature type="region of interest" description="C-terminal hotdog fold" evidence="4">
    <location>
        <begin position="245"/>
        <end position="407"/>
    </location>
</feature>
<feature type="non-terminal residue" evidence="6">
    <location>
        <position position="1"/>
    </location>
</feature>
<dbReference type="Pfam" id="PF22953">
    <property type="entry name" value="SpnB_Rossmann"/>
    <property type="match status" value="1"/>
</dbReference>
<name>A0A367E7F9_9ACTN</name>
<dbReference type="Gene3D" id="3.40.366.10">
    <property type="entry name" value="Malonyl-Coenzyme A Acyl Carrier Protein, domain 2"/>
    <property type="match status" value="1"/>
</dbReference>
<feature type="non-terminal residue" evidence="6">
    <location>
        <position position="649"/>
    </location>
</feature>
<organism evidence="6 7">
    <name type="scientific">Streptomyces reniochalinae</name>
    <dbReference type="NCBI Taxonomy" id="2250578"/>
    <lineage>
        <taxon>Bacteria</taxon>
        <taxon>Bacillati</taxon>
        <taxon>Actinomycetota</taxon>
        <taxon>Actinomycetes</taxon>
        <taxon>Kitasatosporales</taxon>
        <taxon>Streptomycetaceae</taxon>
        <taxon>Streptomyces</taxon>
    </lineage>
</organism>
<keyword evidence="3" id="KW-0597">Phosphoprotein</keyword>
<dbReference type="Gene3D" id="3.30.70.3290">
    <property type="match status" value="1"/>
</dbReference>
<keyword evidence="7" id="KW-1185">Reference proteome</keyword>
<proteinExistence type="predicted"/>
<dbReference type="SMART" id="SM00826">
    <property type="entry name" value="PKS_DH"/>
    <property type="match status" value="1"/>
</dbReference>